<evidence type="ECO:0000256" key="12">
    <source>
        <dbReference type="RuleBase" id="RU004478"/>
    </source>
</evidence>
<proteinExistence type="inferred from homology"/>
<comment type="subunit">
    <text evidence="3 10">Homodimer.</text>
</comment>
<dbReference type="AlphaFoldDB" id="A0AAW4UIA0"/>
<dbReference type="RefSeq" id="WP_306782691.1">
    <property type="nucleotide sequence ID" value="NZ_JAJCJQ010000001.1"/>
</dbReference>
<comment type="subcellular location">
    <subcellularLocation>
        <location evidence="1 10">Cytoplasm</location>
    </subcellularLocation>
</comment>
<dbReference type="Pfam" id="PF01025">
    <property type="entry name" value="GrpE"/>
    <property type="match status" value="1"/>
</dbReference>
<gene>
    <name evidence="10 14" type="primary">grpE</name>
    <name evidence="14" type="ORF">LIZ82_01635</name>
</gene>
<dbReference type="PROSITE" id="PS01071">
    <property type="entry name" value="GRPE"/>
    <property type="match status" value="1"/>
</dbReference>
<evidence type="ECO:0000256" key="1">
    <source>
        <dbReference type="ARBA" id="ARBA00004496"/>
    </source>
</evidence>
<keyword evidence="5 10" id="KW-0346">Stress response</keyword>
<dbReference type="InterPro" id="IPR009012">
    <property type="entry name" value="GrpE_head"/>
</dbReference>
<dbReference type="PANTHER" id="PTHR21237">
    <property type="entry name" value="GRPE PROTEIN"/>
    <property type="match status" value="1"/>
</dbReference>
<dbReference type="SUPFAM" id="SSF58014">
    <property type="entry name" value="Coiled-coil domain of nucleotide exchange factor GrpE"/>
    <property type="match status" value="1"/>
</dbReference>
<feature type="compositionally biased region" description="Acidic residues" evidence="13">
    <location>
        <begin position="22"/>
        <end position="31"/>
    </location>
</feature>
<dbReference type="GO" id="GO:0042803">
    <property type="term" value="F:protein homodimerization activity"/>
    <property type="evidence" value="ECO:0007669"/>
    <property type="project" value="InterPro"/>
</dbReference>
<keyword evidence="6 10" id="KW-0143">Chaperone</keyword>
<dbReference type="FunFam" id="2.30.22.10:FF:000001">
    <property type="entry name" value="Protein GrpE"/>
    <property type="match status" value="1"/>
</dbReference>
<dbReference type="InterPro" id="IPR000740">
    <property type="entry name" value="GrpE"/>
</dbReference>
<dbReference type="PANTHER" id="PTHR21237:SF23">
    <property type="entry name" value="GRPE PROTEIN HOMOLOG, MITOCHONDRIAL"/>
    <property type="match status" value="1"/>
</dbReference>
<sequence>MPEDIKKEAIDNETAENKAEEIEIEGADEESTQAAEESKDTDVNETESVDDASADADAKADEKKGLFKKKKKDKKDEQIEELNDRLKRQMAEFENFRKRSEKEKSQMFDMGAKTIVEKILPVIDNFERGLAAVPDDKKDDPFITGMDKVYKQMLTELDAAGVKPIECVGQEFDPDFHNAVMQVENDELESGTVAQELQKGYMYKDSVVRHSMVSVVQ</sequence>
<organism evidence="14 15">
    <name type="scientific">Agathobacter rectalis</name>
    <dbReference type="NCBI Taxonomy" id="39491"/>
    <lineage>
        <taxon>Bacteria</taxon>
        <taxon>Bacillati</taxon>
        <taxon>Bacillota</taxon>
        <taxon>Clostridia</taxon>
        <taxon>Lachnospirales</taxon>
        <taxon>Lachnospiraceae</taxon>
        <taxon>Agathobacter</taxon>
    </lineage>
</organism>
<evidence type="ECO:0000256" key="3">
    <source>
        <dbReference type="ARBA" id="ARBA00011738"/>
    </source>
</evidence>
<dbReference type="HAMAP" id="MF_01151">
    <property type="entry name" value="GrpE"/>
    <property type="match status" value="1"/>
</dbReference>
<dbReference type="Gene3D" id="2.30.22.10">
    <property type="entry name" value="Head domain of nucleotide exchange factor GrpE"/>
    <property type="match status" value="1"/>
</dbReference>
<evidence type="ECO:0000313" key="15">
    <source>
        <dbReference type="Proteomes" id="UP001197741"/>
    </source>
</evidence>
<evidence type="ECO:0000256" key="9">
    <source>
        <dbReference type="ARBA" id="ARBA00076414"/>
    </source>
</evidence>
<reference evidence="14" key="1">
    <citation type="submission" date="2021-10" db="EMBL/GenBank/DDBJ databases">
        <title>Collection of gut derived symbiotic bacterial strains cultured from healthy donors.</title>
        <authorList>
            <person name="Lin H."/>
            <person name="Littmann E."/>
            <person name="Kohout C."/>
            <person name="Pamer E.G."/>
        </authorList>
    </citation>
    <scope>NUCLEOTIDE SEQUENCE</scope>
    <source>
        <strain evidence="14">DFI.7.28A</strain>
    </source>
</reference>
<evidence type="ECO:0000256" key="7">
    <source>
        <dbReference type="ARBA" id="ARBA00053401"/>
    </source>
</evidence>
<feature type="compositionally biased region" description="Basic and acidic residues" evidence="13">
    <location>
        <begin position="1"/>
        <end position="21"/>
    </location>
</feature>
<evidence type="ECO:0000256" key="6">
    <source>
        <dbReference type="ARBA" id="ARBA00023186"/>
    </source>
</evidence>
<dbReference type="GO" id="GO:0051082">
    <property type="term" value="F:unfolded protein binding"/>
    <property type="evidence" value="ECO:0007669"/>
    <property type="project" value="TreeGrafter"/>
</dbReference>
<dbReference type="CDD" id="cd00446">
    <property type="entry name" value="GrpE"/>
    <property type="match status" value="1"/>
</dbReference>
<comment type="function">
    <text evidence="7 10 11">Participates actively in the response to hyperosmotic and heat shock by preventing the aggregation of stress-denatured proteins, in association with DnaK and GrpE. It is the nucleotide exchange factor for DnaK and may function as a thermosensor. Unfolded proteins bind initially to DnaJ; upon interaction with the DnaJ-bound protein, DnaK hydrolyzes its bound ATP, resulting in the formation of a stable complex. GrpE releases ADP from DnaK; ATP binding to DnaK triggers the release of the substrate protein, thus completing the reaction cycle. Several rounds of ATP-dependent interactions between DnaJ, DnaK and GrpE are required for fully efficient folding.</text>
</comment>
<name>A0AAW4UIA0_9FIRM</name>
<dbReference type="GO" id="GO:0005737">
    <property type="term" value="C:cytoplasm"/>
    <property type="evidence" value="ECO:0007669"/>
    <property type="project" value="UniProtKB-SubCell"/>
</dbReference>
<comment type="caution">
    <text evidence="14">The sequence shown here is derived from an EMBL/GenBank/DDBJ whole genome shotgun (WGS) entry which is preliminary data.</text>
</comment>
<evidence type="ECO:0000256" key="8">
    <source>
        <dbReference type="ARBA" id="ARBA00072274"/>
    </source>
</evidence>
<dbReference type="InterPro" id="IPR013805">
    <property type="entry name" value="GrpE_CC"/>
</dbReference>
<evidence type="ECO:0000256" key="11">
    <source>
        <dbReference type="RuleBase" id="RU000639"/>
    </source>
</evidence>
<feature type="region of interest" description="Disordered" evidence="13">
    <location>
        <begin position="1"/>
        <end position="82"/>
    </location>
</feature>
<evidence type="ECO:0000256" key="4">
    <source>
        <dbReference type="ARBA" id="ARBA00022490"/>
    </source>
</evidence>
<dbReference type="Proteomes" id="UP001197741">
    <property type="component" value="Unassembled WGS sequence"/>
</dbReference>
<dbReference type="Gene3D" id="3.90.20.20">
    <property type="match status" value="1"/>
</dbReference>
<dbReference type="SUPFAM" id="SSF51064">
    <property type="entry name" value="Head domain of nucleotide exchange factor GrpE"/>
    <property type="match status" value="1"/>
</dbReference>
<evidence type="ECO:0000313" key="14">
    <source>
        <dbReference type="EMBL" id="MCB6959602.1"/>
    </source>
</evidence>
<dbReference type="GO" id="GO:0051087">
    <property type="term" value="F:protein-folding chaperone binding"/>
    <property type="evidence" value="ECO:0007669"/>
    <property type="project" value="InterPro"/>
</dbReference>
<dbReference type="NCBIfam" id="NF010738">
    <property type="entry name" value="PRK14140.1"/>
    <property type="match status" value="1"/>
</dbReference>
<evidence type="ECO:0000256" key="5">
    <source>
        <dbReference type="ARBA" id="ARBA00023016"/>
    </source>
</evidence>
<dbReference type="EMBL" id="JAJCJQ010000001">
    <property type="protein sequence ID" value="MCB6959602.1"/>
    <property type="molecule type" value="Genomic_DNA"/>
</dbReference>
<keyword evidence="4 10" id="KW-0963">Cytoplasm</keyword>
<feature type="compositionally biased region" description="Basic and acidic residues" evidence="13">
    <location>
        <begin position="56"/>
        <end position="65"/>
    </location>
</feature>
<evidence type="ECO:0000256" key="10">
    <source>
        <dbReference type="HAMAP-Rule" id="MF_01151"/>
    </source>
</evidence>
<comment type="similarity">
    <text evidence="2 10 12">Belongs to the GrpE family.</text>
</comment>
<dbReference type="PRINTS" id="PR00773">
    <property type="entry name" value="GRPEPROTEIN"/>
</dbReference>
<evidence type="ECO:0000256" key="13">
    <source>
        <dbReference type="SAM" id="MobiDB-lite"/>
    </source>
</evidence>
<evidence type="ECO:0000256" key="2">
    <source>
        <dbReference type="ARBA" id="ARBA00009054"/>
    </source>
</evidence>
<accession>A0AAW4UIA0</accession>
<dbReference type="GO" id="GO:0006457">
    <property type="term" value="P:protein folding"/>
    <property type="evidence" value="ECO:0007669"/>
    <property type="project" value="InterPro"/>
</dbReference>
<dbReference type="GO" id="GO:0000774">
    <property type="term" value="F:adenyl-nucleotide exchange factor activity"/>
    <property type="evidence" value="ECO:0007669"/>
    <property type="project" value="InterPro"/>
</dbReference>
<protein>
    <recommendedName>
        <fullName evidence="8 10">Protein GrpE</fullName>
    </recommendedName>
    <alternativeName>
        <fullName evidence="9 10">HSP-70 cofactor</fullName>
    </alternativeName>
</protein>
<feature type="compositionally biased region" description="Acidic residues" evidence="13">
    <location>
        <begin position="43"/>
        <end position="54"/>
    </location>
</feature>